<protein>
    <submittedName>
        <fullName evidence="2">Amaranthin-like lectin</fullName>
    </submittedName>
</protein>
<sequence length="264" mass="30364">MSKTTVAGLPNYVVLRSKESGKCMHYLWNEDEFGEYYKDMGCKRDIDPVSPFAKLQVVPSTIDPGSMIHLRCSYNNKYLKLTKKNGVFWVSATGDEPVEEVEESSSLSGDDPDDKDDKNTSTLFEPTFPDVDKSNNTVVFRHVQTGLYMWTFYNKDYGEDINHVVCVYNKDNIRKSNLYNFEPWMSYEETMKAHKEEVRSLEAHTLSSWKLYEAEAKAEKAEIEKVKGEMRWVWDEYVKVKRKGKEQEVRKLKAGSLSALGAGG</sequence>
<reference evidence="2" key="1">
    <citation type="journal article" date="2015" name="Plant Mol. Biol. Rep.">
        <title>The Amaranthin-Like Lectin (LuALL) Genes of Flax: a Unique Gene Family with Members Inducible by Defence Hormones.</title>
        <authorList>
            <person name="Faruque K."/>
            <person name="Begam R."/>
            <person name="Deyholos M.K."/>
        </authorList>
    </citation>
    <scope>NUCLEOTIDE SEQUENCE</scope>
</reference>
<dbReference type="AlphaFoldDB" id="A0A097PIB2"/>
<dbReference type="SUPFAM" id="SSF50382">
    <property type="entry name" value="Agglutinin"/>
    <property type="match status" value="1"/>
</dbReference>
<proteinExistence type="predicted"/>
<dbReference type="Gene3D" id="2.80.10.50">
    <property type="match status" value="1"/>
</dbReference>
<dbReference type="PANTHER" id="PTHR39244">
    <property type="entry name" value="NATTERIN-4"/>
    <property type="match status" value="1"/>
</dbReference>
<dbReference type="GO" id="GO:0030246">
    <property type="term" value="F:carbohydrate binding"/>
    <property type="evidence" value="ECO:0007669"/>
    <property type="project" value="UniProtKB-KW"/>
</dbReference>
<dbReference type="InterPro" id="IPR053237">
    <property type="entry name" value="Natterin_C"/>
</dbReference>
<accession>A0A097PIB2</accession>
<gene>
    <name evidence="2" type="primary">ALL18</name>
</gene>
<organism evidence="2">
    <name type="scientific">Linum usitatissimum</name>
    <name type="common">Flax</name>
    <name type="synonym">Linum humile</name>
    <dbReference type="NCBI Taxonomy" id="4006"/>
    <lineage>
        <taxon>Eukaryota</taxon>
        <taxon>Viridiplantae</taxon>
        <taxon>Streptophyta</taxon>
        <taxon>Embryophyta</taxon>
        <taxon>Tracheophyta</taxon>
        <taxon>Spermatophyta</taxon>
        <taxon>Magnoliopsida</taxon>
        <taxon>eudicotyledons</taxon>
        <taxon>Gunneridae</taxon>
        <taxon>Pentapetalae</taxon>
        <taxon>rosids</taxon>
        <taxon>fabids</taxon>
        <taxon>Malpighiales</taxon>
        <taxon>Linaceae</taxon>
        <taxon>Linum</taxon>
    </lineage>
</organism>
<evidence type="ECO:0000256" key="1">
    <source>
        <dbReference type="SAM" id="MobiDB-lite"/>
    </source>
</evidence>
<dbReference type="EMBL" id="KM214198">
    <property type="protein sequence ID" value="AIU47289.1"/>
    <property type="molecule type" value="Genomic_DNA"/>
</dbReference>
<dbReference type="PANTHER" id="PTHR39244:SF5">
    <property type="entry name" value="NATTERIN-3-LIKE"/>
    <property type="match status" value="1"/>
</dbReference>
<name>A0A097PIB2_LINUS</name>
<keyword evidence="2" id="KW-0430">Lectin</keyword>
<dbReference type="InterPro" id="IPR036242">
    <property type="entry name" value="Agglutinin_dom_sf"/>
</dbReference>
<evidence type="ECO:0000313" key="2">
    <source>
        <dbReference type="EMBL" id="AIU47289.1"/>
    </source>
</evidence>
<feature type="region of interest" description="Disordered" evidence="1">
    <location>
        <begin position="99"/>
        <end position="127"/>
    </location>
</feature>